<dbReference type="InterPro" id="IPR000873">
    <property type="entry name" value="AMP-dep_synth/lig_dom"/>
</dbReference>
<dbReference type="PROSITE" id="PS00455">
    <property type="entry name" value="AMP_BINDING"/>
    <property type="match status" value="1"/>
</dbReference>
<dbReference type="GO" id="GO:0006631">
    <property type="term" value="P:fatty acid metabolic process"/>
    <property type="evidence" value="ECO:0007669"/>
    <property type="project" value="TreeGrafter"/>
</dbReference>
<evidence type="ECO:0000256" key="2">
    <source>
        <dbReference type="ARBA" id="ARBA00022598"/>
    </source>
</evidence>
<dbReference type="Pfam" id="PF13193">
    <property type="entry name" value="AMP-binding_C"/>
    <property type="match status" value="1"/>
</dbReference>
<evidence type="ECO:0000259" key="4">
    <source>
        <dbReference type="Pfam" id="PF13193"/>
    </source>
</evidence>
<evidence type="ECO:0000256" key="1">
    <source>
        <dbReference type="ARBA" id="ARBA00006432"/>
    </source>
</evidence>
<dbReference type="PANTHER" id="PTHR43201">
    <property type="entry name" value="ACYL-COA SYNTHETASE"/>
    <property type="match status" value="1"/>
</dbReference>
<dbReference type="InterPro" id="IPR020845">
    <property type="entry name" value="AMP-binding_CS"/>
</dbReference>
<dbReference type="InterPro" id="IPR045851">
    <property type="entry name" value="AMP-bd_C_sf"/>
</dbReference>
<feature type="domain" description="AMP-binding enzyme C-terminal" evidence="4">
    <location>
        <begin position="446"/>
        <end position="516"/>
    </location>
</feature>
<dbReference type="Pfam" id="PF00501">
    <property type="entry name" value="AMP-binding"/>
    <property type="match status" value="1"/>
</dbReference>
<evidence type="ECO:0000313" key="6">
    <source>
        <dbReference type="Proteomes" id="UP000245765"/>
    </source>
</evidence>
<dbReference type="Proteomes" id="UP000245765">
    <property type="component" value="Unassembled WGS sequence"/>
</dbReference>
<reference evidence="6" key="1">
    <citation type="submission" date="2018-05" db="EMBL/GenBank/DDBJ databases">
        <authorList>
            <person name="Du Z."/>
            <person name="Wang X."/>
        </authorList>
    </citation>
    <scope>NUCLEOTIDE SEQUENCE [LARGE SCALE GENOMIC DNA]</scope>
    <source>
        <strain evidence="6">CQN31</strain>
    </source>
</reference>
<name>A0A317FBI2_9PROT</name>
<dbReference type="AlphaFoldDB" id="A0A317FBI2"/>
<dbReference type="SUPFAM" id="SSF56801">
    <property type="entry name" value="Acetyl-CoA synthetase-like"/>
    <property type="match status" value="1"/>
</dbReference>
<proteinExistence type="inferred from homology"/>
<protein>
    <submittedName>
        <fullName evidence="5">Fatty-acid--CoA ligase</fullName>
    </submittedName>
</protein>
<keyword evidence="6" id="KW-1185">Reference proteome</keyword>
<dbReference type="GO" id="GO:0031956">
    <property type="term" value="F:medium-chain fatty acid-CoA ligase activity"/>
    <property type="evidence" value="ECO:0007669"/>
    <property type="project" value="TreeGrafter"/>
</dbReference>
<dbReference type="PANTHER" id="PTHR43201:SF5">
    <property type="entry name" value="MEDIUM-CHAIN ACYL-COA LIGASE ACSF2, MITOCHONDRIAL"/>
    <property type="match status" value="1"/>
</dbReference>
<evidence type="ECO:0000259" key="3">
    <source>
        <dbReference type="Pfam" id="PF00501"/>
    </source>
</evidence>
<sequence>MGVAGPPPDWPKTTYWGALDRAARLWPDAEAVVLPGERITFTALRTLVLRRAANLHRLGLRRGDHVAICMGNSVEWTALLLAAGTLGAVVVPVNTRLRPPEIAYCLRQSDAAFLVMQDRLLKVDFVAMLRGIEPAVDSALPGAALPRLRRLLVLGANLPRAALPHAELDRDPDAGFDPESLGVQPEDAVLIQYTSGTTSAPKGAMLSHDSMLRDAFHVGQRLGLRPGDRYFSQRPLFHVAGVTLSFLAALTAGATYVTTPTFDAALALRMLQAECCTHICGNDTMFLMMLGEPRPPEERIALRGGWAAATGLVMRQAQERFGMPGICCAYGQSEASPNVAMGPFDDDPAKRLEGYAFPLPGLEVRIRHPEEARDCAPGELGEILVRGWALMKGYYNMPEQTARAIDAEGWLHTGDLGVMDEDGRLRFSGRAKELIRVGGENVAPAEVEDVLHAHPAVVQAQVVGVPDPRLVEVPAAYVILRAPGAATPDDLLAWCRERLAGFRVPRHLRIVDSFEHIGMTASAKVQKNKLRDFALTDLGLG</sequence>
<accession>A0A317FBI2</accession>
<evidence type="ECO:0000313" key="5">
    <source>
        <dbReference type="EMBL" id="PWS36430.1"/>
    </source>
</evidence>
<gene>
    <name evidence="5" type="ORF">DFH01_14835</name>
</gene>
<organism evidence="5 6">
    <name type="scientific">Falsiroseomonas bella</name>
    <dbReference type="NCBI Taxonomy" id="2184016"/>
    <lineage>
        <taxon>Bacteria</taxon>
        <taxon>Pseudomonadati</taxon>
        <taxon>Pseudomonadota</taxon>
        <taxon>Alphaproteobacteria</taxon>
        <taxon>Acetobacterales</taxon>
        <taxon>Roseomonadaceae</taxon>
        <taxon>Falsiroseomonas</taxon>
    </lineage>
</organism>
<dbReference type="EMBL" id="QGNA01000003">
    <property type="protein sequence ID" value="PWS36430.1"/>
    <property type="molecule type" value="Genomic_DNA"/>
</dbReference>
<comment type="caution">
    <text evidence="5">The sequence shown here is derived from an EMBL/GenBank/DDBJ whole genome shotgun (WGS) entry which is preliminary data.</text>
</comment>
<comment type="similarity">
    <text evidence="1">Belongs to the ATP-dependent AMP-binding enzyme family.</text>
</comment>
<dbReference type="InterPro" id="IPR042099">
    <property type="entry name" value="ANL_N_sf"/>
</dbReference>
<dbReference type="OrthoDB" id="9803968at2"/>
<feature type="domain" description="AMP-dependent synthetase/ligase" evidence="3">
    <location>
        <begin position="19"/>
        <end position="395"/>
    </location>
</feature>
<dbReference type="Gene3D" id="3.40.50.12780">
    <property type="entry name" value="N-terminal domain of ligase-like"/>
    <property type="match status" value="1"/>
</dbReference>
<keyword evidence="2 5" id="KW-0436">Ligase</keyword>
<dbReference type="InterPro" id="IPR025110">
    <property type="entry name" value="AMP-bd_C"/>
</dbReference>
<dbReference type="Gene3D" id="3.30.300.30">
    <property type="match status" value="1"/>
</dbReference>